<organism evidence="2 3">
    <name type="scientific">Austropuccinia psidii MF-1</name>
    <dbReference type="NCBI Taxonomy" id="1389203"/>
    <lineage>
        <taxon>Eukaryota</taxon>
        <taxon>Fungi</taxon>
        <taxon>Dikarya</taxon>
        <taxon>Basidiomycota</taxon>
        <taxon>Pucciniomycotina</taxon>
        <taxon>Pucciniomycetes</taxon>
        <taxon>Pucciniales</taxon>
        <taxon>Sphaerophragmiaceae</taxon>
        <taxon>Austropuccinia</taxon>
    </lineage>
</organism>
<comment type="caution">
    <text evidence="2">The sequence shown here is derived from an EMBL/GenBank/DDBJ whole genome shotgun (WGS) entry which is preliminary data.</text>
</comment>
<name>A0A9Q3H2X7_9BASI</name>
<evidence type="ECO:0000256" key="1">
    <source>
        <dbReference type="SAM" id="MobiDB-lite"/>
    </source>
</evidence>
<gene>
    <name evidence="2" type="ORF">O181_029638</name>
</gene>
<proteinExistence type="predicted"/>
<sequence length="103" mass="10701">MIVGCLGPMTFIWHSITLLKELPVSLTSSSCNKNSSTPLELSLGLGSRMADQISSTASASATTLGRDSSTTSTGFWGRASSTFPRSSISSLLAISKVSPDEEG</sequence>
<keyword evidence="3" id="KW-1185">Reference proteome</keyword>
<accession>A0A9Q3H2X7</accession>
<evidence type="ECO:0000313" key="3">
    <source>
        <dbReference type="Proteomes" id="UP000765509"/>
    </source>
</evidence>
<feature type="compositionally biased region" description="Polar residues" evidence="1">
    <location>
        <begin position="65"/>
        <end position="83"/>
    </location>
</feature>
<evidence type="ECO:0000313" key="2">
    <source>
        <dbReference type="EMBL" id="MBW0489923.1"/>
    </source>
</evidence>
<dbReference type="EMBL" id="AVOT02010322">
    <property type="protein sequence ID" value="MBW0489923.1"/>
    <property type="molecule type" value="Genomic_DNA"/>
</dbReference>
<feature type="region of interest" description="Disordered" evidence="1">
    <location>
        <begin position="56"/>
        <end position="83"/>
    </location>
</feature>
<protein>
    <submittedName>
        <fullName evidence="2">Uncharacterized protein</fullName>
    </submittedName>
</protein>
<dbReference type="AlphaFoldDB" id="A0A9Q3H2X7"/>
<dbReference type="Proteomes" id="UP000765509">
    <property type="component" value="Unassembled WGS sequence"/>
</dbReference>
<reference evidence="2" key="1">
    <citation type="submission" date="2021-03" db="EMBL/GenBank/DDBJ databases">
        <title>Draft genome sequence of rust myrtle Austropuccinia psidii MF-1, a brazilian biotype.</title>
        <authorList>
            <person name="Quecine M.C."/>
            <person name="Pachon D.M.R."/>
            <person name="Bonatelli M.L."/>
            <person name="Correr F.H."/>
            <person name="Franceschini L.M."/>
            <person name="Leite T.F."/>
            <person name="Margarido G.R.A."/>
            <person name="Almeida C.A."/>
            <person name="Ferrarezi J.A."/>
            <person name="Labate C.A."/>
        </authorList>
    </citation>
    <scope>NUCLEOTIDE SEQUENCE</scope>
    <source>
        <strain evidence="2">MF-1</strain>
    </source>
</reference>